<organism evidence="2 3">
    <name type="scientific">Portunus trituberculatus</name>
    <name type="common">Swimming crab</name>
    <name type="synonym">Neptunus trituberculatus</name>
    <dbReference type="NCBI Taxonomy" id="210409"/>
    <lineage>
        <taxon>Eukaryota</taxon>
        <taxon>Metazoa</taxon>
        <taxon>Ecdysozoa</taxon>
        <taxon>Arthropoda</taxon>
        <taxon>Crustacea</taxon>
        <taxon>Multicrustacea</taxon>
        <taxon>Malacostraca</taxon>
        <taxon>Eumalacostraca</taxon>
        <taxon>Eucarida</taxon>
        <taxon>Decapoda</taxon>
        <taxon>Pleocyemata</taxon>
        <taxon>Brachyura</taxon>
        <taxon>Eubrachyura</taxon>
        <taxon>Portunoidea</taxon>
        <taxon>Portunidae</taxon>
        <taxon>Portuninae</taxon>
        <taxon>Portunus</taxon>
    </lineage>
</organism>
<dbReference type="Proteomes" id="UP000324222">
    <property type="component" value="Unassembled WGS sequence"/>
</dbReference>
<accession>A0A5B7K925</accession>
<evidence type="ECO:0000313" key="3">
    <source>
        <dbReference type="Proteomes" id="UP000324222"/>
    </source>
</evidence>
<comment type="caution">
    <text evidence="2">The sequence shown here is derived from an EMBL/GenBank/DDBJ whole genome shotgun (WGS) entry which is preliminary data.</text>
</comment>
<reference evidence="2 3" key="1">
    <citation type="submission" date="2019-05" db="EMBL/GenBank/DDBJ databases">
        <title>Another draft genome of Portunus trituberculatus and its Hox gene families provides insights of decapod evolution.</title>
        <authorList>
            <person name="Jeong J.-H."/>
            <person name="Song I."/>
            <person name="Kim S."/>
            <person name="Choi T."/>
            <person name="Kim D."/>
            <person name="Ryu S."/>
            <person name="Kim W."/>
        </authorList>
    </citation>
    <scope>NUCLEOTIDE SEQUENCE [LARGE SCALE GENOMIC DNA]</scope>
    <source>
        <tissue evidence="2">Muscle</tissue>
    </source>
</reference>
<keyword evidence="3" id="KW-1185">Reference proteome</keyword>
<proteinExistence type="predicted"/>
<evidence type="ECO:0000256" key="1">
    <source>
        <dbReference type="SAM" id="MobiDB-lite"/>
    </source>
</evidence>
<dbReference type="EMBL" id="VSRR010153744">
    <property type="protein sequence ID" value="MPD06932.1"/>
    <property type="molecule type" value="Genomic_DNA"/>
</dbReference>
<protein>
    <submittedName>
        <fullName evidence="2">Uncharacterized protein</fullName>
    </submittedName>
</protein>
<evidence type="ECO:0000313" key="2">
    <source>
        <dbReference type="EMBL" id="MPD06932.1"/>
    </source>
</evidence>
<sequence>MQLQTEEGYTLREARQQARRLGFNTTVTYAQQLRSTHTPSSSLCPPRPSSICCSSSRL</sequence>
<feature type="compositionally biased region" description="Low complexity" evidence="1">
    <location>
        <begin position="39"/>
        <end position="58"/>
    </location>
</feature>
<name>A0A5B7K925_PORTR</name>
<dbReference type="AlphaFoldDB" id="A0A5B7K925"/>
<gene>
    <name evidence="2" type="ORF">E2C01_102769</name>
</gene>
<feature type="region of interest" description="Disordered" evidence="1">
    <location>
        <begin position="34"/>
        <end position="58"/>
    </location>
</feature>